<proteinExistence type="predicted"/>
<evidence type="ECO:0000313" key="1">
    <source>
        <dbReference type="EMBL" id="NMH94172.1"/>
    </source>
</evidence>
<dbReference type="InterPro" id="IPR036465">
    <property type="entry name" value="vWFA_dom_sf"/>
</dbReference>
<dbReference type="PIRSF" id="PIRSF010256">
    <property type="entry name" value="CoxE_vWa"/>
    <property type="match status" value="1"/>
</dbReference>
<accession>A0A848DN42</accession>
<dbReference type="AlphaFoldDB" id="A0A848DN42"/>
<organism evidence="1 2">
    <name type="scientific">Pseudonocardia bannensis</name>
    <dbReference type="NCBI Taxonomy" id="630973"/>
    <lineage>
        <taxon>Bacteria</taxon>
        <taxon>Bacillati</taxon>
        <taxon>Actinomycetota</taxon>
        <taxon>Actinomycetes</taxon>
        <taxon>Pseudonocardiales</taxon>
        <taxon>Pseudonocardiaceae</taxon>
        <taxon>Pseudonocardia</taxon>
    </lineage>
</organism>
<dbReference type="Proteomes" id="UP000586918">
    <property type="component" value="Unassembled WGS sequence"/>
</dbReference>
<name>A0A848DN42_9PSEU</name>
<keyword evidence="2" id="KW-1185">Reference proteome</keyword>
<dbReference type="EMBL" id="JAAXKZ010000098">
    <property type="protein sequence ID" value="NMH94172.1"/>
    <property type="molecule type" value="Genomic_DNA"/>
</dbReference>
<dbReference type="Pfam" id="PF05762">
    <property type="entry name" value="VWA_CoxE"/>
    <property type="match status" value="1"/>
</dbReference>
<dbReference type="InterPro" id="IPR011195">
    <property type="entry name" value="UCP010256"/>
</dbReference>
<comment type="caution">
    <text evidence="1">The sequence shown here is derived from an EMBL/GenBank/DDBJ whole genome shotgun (WGS) entry which is preliminary data.</text>
</comment>
<dbReference type="PANTHER" id="PTHR39338">
    <property type="entry name" value="BLL5662 PROTEIN-RELATED"/>
    <property type="match status" value="1"/>
</dbReference>
<dbReference type="PANTHER" id="PTHR39338:SF6">
    <property type="entry name" value="BLL5662 PROTEIN"/>
    <property type="match status" value="1"/>
</dbReference>
<dbReference type="Gene3D" id="3.40.50.410">
    <property type="entry name" value="von Willebrand factor, type A domain"/>
    <property type="match status" value="1"/>
</dbReference>
<dbReference type="InterPro" id="IPR008912">
    <property type="entry name" value="Uncharacterised_CoxE"/>
</dbReference>
<evidence type="ECO:0000313" key="2">
    <source>
        <dbReference type="Proteomes" id="UP000586918"/>
    </source>
</evidence>
<dbReference type="SUPFAM" id="SSF53300">
    <property type="entry name" value="vWA-like"/>
    <property type="match status" value="1"/>
</dbReference>
<reference evidence="1 2" key="1">
    <citation type="submission" date="2020-04" db="EMBL/GenBank/DDBJ databases">
        <authorList>
            <person name="Klaysubun C."/>
            <person name="Duangmal K."/>
            <person name="Lipun K."/>
        </authorList>
    </citation>
    <scope>NUCLEOTIDE SEQUENCE [LARGE SCALE GENOMIC DNA]</scope>
    <source>
        <strain evidence="1 2">DSM 45300</strain>
    </source>
</reference>
<protein>
    <submittedName>
        <fullName evidence="1">VWA domain-containing protein</fullName>
    </submittedName>
</protein>
<dbReference type="RefSeq" id="WP_169414863.1">
    <property type="nucleotide sequence ID" value="NZ_JAAXKZ010000098.1"/>
</dbReference>
<gene>
    <name evidence="1" type="ORF">HF519_21850</name>
</gene>
<sequence length="372" mass="40520">MTDPVERLVGFVHALRAAGVAASPSRGTEFLRAAALLPPEDLYWAGRHTLVSAAPELGTYDRVFVEYFGGGPGSGREQPIVHTPEVALEQGGSDEDEGCGENNPDHPASALASEAEVLQHKSFAEFSREELERLAALLQSLDLAPPCRRTRRWKAARRGDADPRRTVRAALRSGGEPVQRAWRHRHRQPRRLILILDVSHSMSEFSRALLLFARAGLRTQRKAEVFCFGTRLTPVTDALSGAAAGEALMRAAAEVVDWDGGTRIGESLKHFLDHYGHAGLARGAIVMICSDGLEQGDPELLGEQMARLSRLAHQVLWLNPLKESAEYEPLARGMAAALPYIDVFASGHNLASLEEIAALLTRSLGASRPARR</sequence>
<dbReference type="CDD" id="cd00198">
    <property type="entry name" value="vWFA"/>
    <property type="match status" value="1"/>
</dbReference>